<dbReference type="GO" id="GO:0005886">
    <property type="term" value="C:plasma membrane"/>
    <property type="evidence" value="ECO:0007669"/>
    <property type="project" value="TreeGrafter"/>
</dbReference>
<sequence length="602" mass="65945">MDLSVIIQRFIDDDGTIALPQNFTIPALTEMLYFMGAQLGQLDEINIRFWDFSESSEGELRTMTRREVNTRVKAVAARLMQVGQPGDRVAILANNSPEYLFGFMGAMYAGQVPIPLYDPNEPGHGEHLRAVLSDSGATTVLTNKAGGPAVRAFFADLPAAQRPRILSVDSLPDSLAESWVPLETPEGTDTANDTAFLQYTSGSTRMPAGVIITNESIVTNVIQIYTAVDLQQPLRAPIWLPLHHDMGIIVSMLLVVLGNEIELMSPRDFMQQPKRYIKQLSRREDDPDDVHIYSLVPNFALDVMARYAKLSEEDGVDLSAVEGLIIGSEPVTERGVETFVGAFEEYGMRRPTIRPGYGLAEATLIVTTAQTEDRPKFLKLDREKLTEGKAVASEDGVTMASTGQPVRWMNFAIVDPQTRNEVPEGTVGEIWINGANVAGGYLDREEETREAFSNTIGETLQEGLPEDNWLATGDLGALVDGELYITGRLKDLIVVAGRNHYPQDIEDTVQRATEHVRTDSVAAFAVPGDNVECLIVFVERADDADPAGDAAAEDAIRSAVTSVHGISPDVIAFHAPNEIARSSSGKIARRVNMTRFLERDNG</sequence>
<evidence type="ECO:0000259" key="6">
    <source>
        <dbReference type="Pfam" id="PF23024"/>
    </source>
</evidence>
<proteinExistence type="inferred from homology"/>
<dbReference type="PANTHER" id="PTHR22754">
    <property type="entry name" value="DISCO-INTERACTING PROTEIN 2 DIP2 -RELATED"/>
    <property type="match status" value="1"/>
</dbReference>
<dbReference type="InterPro" id="IPR045851">
    <property type="entry name" value="AMP-bd_C_sf"/>
</dbReference>
<evidence type="ECO:0000313" key="7">
    <source>
        <dbReference type="EMBL" id="SDS81062.1"/>
    </source>
</evidence>
<keyword evidence="4" id="KW-0443">Lipid metabolism</keyword>
<dbReference type="EMBL" id="LT629765">
    <property type="protein sequence ID" value="SDS81062.1"/>
    <property type="molecule type" value="Genomic_DNA"/>
</dbReference>
<evidence type="ECO:0000256" key="4">
    <source>
        <dbReference type="ARBA" id="ARBA00023098"/>
    </source>
</evidence>
<feature type="domain" description="AMP-binding enzyme C-terminal" evidence="6">
    <location>
        <begin position="491"/>
        <end position="599"/>
    </location>
</feature>
<dbReference type="InterPro" id="IPR040097">
    <property type="entry name" value="FAAL/FAAC"/>
</dbReference>
<gene>
    <name evidence="7" type="ORF">SAMN04488539_2443</name>
</gene>
<dbReference type="GO" id="GO:0016874">
    <property type="term" value="F:ligase activity"/>
    <property type="evidence" value="ECO:0007669"/>
    <property type="project" value="UniProtKB-KW"/>
</dbReference>
<reference evidence="7 8" key="1">
    <citation type="submission" date="2016-10" db="EMBL/GenBank/DDBJ databases">
        <authorList>
            <person name="de Groot N.N."/>
        </authorList>
    </citation>
    <scope>NUCLEOTIDE SEQUENCE [LARGE SCALE GENOMIC DNA]</scope>
    <source>
        <strain evidence="7 8">DSM 45434</strain>
    </source>
</reference>
<dbReference type="SUPFAM" id="SSF56801">
    <property type="entry name" value="Acetyl-CoA synthetase-like"/>
    <property type="match status" value="1"/>
</dbReference>
<dbReference type="OrthoDB" id="3671040at2"/>
<dbReference type="PANTHER" id="PTHR22754:SF32">
    <property type="entry name" value="DISCO-INTERACTING PROTEIN 2"/>
    <property type="match status" value="1"/>
</dbReference>
<dbReference type="InterPro" id="IPR025110">
    <property type="entry name" value="AMP-bd_C"/>
</dbReference>
<dbReference type="Proteomes" id="UP000182237">
    <property type="component" value="Chromosome I"/>
</dbReference>
<dbReference type="FunFam" id="3.40.50.12780:FF:000013">
    <property type="entry name" value="Long-chain-fatty-acid--AMP ligase FadD32"/>
    <property type="match status" value="1"/>
</dbReference>
<feature type="domain" description="AMP-dependent synthetase/ligase" evidence="5">
    <location>
        <begin position="59"/>
        <end position="442"/>
    </location>
</feature>
<dbReference type="RefSeq" id="WP_019194798.1">
    <property type="nucleotide sequence ID" value="NZ_LT629765.1"/>
</dbReference>
<evidence type="ECO:0000256" key="1">
    <source>
        <dbReference type="ARBA" id="ARBA00006432"/>
    </source>
</evidence>
<evidence type="ECO:0000256" key="2">
    <source>
        <dbReference type="ARBA" id="ARBA00022598"/>
    </source>
</evidence>
<dbReference type="STRING" id="1203190.GCA_000312345_02010"/>
<evidence type="ECO:0000313" key="8">
    <source>
        <dbReference type="Proteomes" id="UP000182237"/>
    </source>
</evidence>
<evidence type="ECO:0000256" key="3">
    <source>
        <dbReference type="ARBA" id="ARBA00022832"/>
    </source>
</evidence>
<organism evidence="7 8">
    <name type="scientific">Corynebacterium timonense</name>
    <dbReference type="NCBI Taxonomy" id="441500"/>
    <lineage>
        <taxon>Bacteria</taxon>
        <taxon>Bacillati</taxon>
        <taxon>Actinomycetota</taxon>
        <taxon>Actinomycetes</taxon>
        <taxon>Mycobacteriales</taxon>
        <taxon>Corynebacteriaceae</taxon>
        <taxon>Corynebacterium</taxon>
    </lineage>
</organism>
<comment type="similarity">
    <text evidence="1">Belongs to the ATP-dependent AMP-binding enzyme family.</text>
</comment>
<keyword evidence="8" id="KW-1185">Reference proteome</keyword>
<dbReference type="Gene3D" id="3.30.300.30">
    <property type="match status" value="1"/>
</dbReference>
<dbReference type="CDD" id="cd05931">
    <property type="entry name" value="FAAL"/>
    <property type="match status" value="1"/>
</dbReference>
<dbReference type="Pfam" id="PF23024">
    <property type="entry name" value="AMP-dom_DIP2-like"/>
    <property type="match status" value="1"/>
</dbReference>
<dbReference type="GO" id="GO:0006633">
    <property type="term" value="P:fatty acid biosynthetic process"/>
    <property type="evidence" value="ECO:0007669"/>
    <property type="project" value="TreeGrafter"/>
</dbReference>
<dbReference type="GO" id="GO:0070566">
    <property type="term" value="F:adenylyltransferase activity"/>
    <property type="evidence" value="ECO:0007669"/>
    <property type="project" value="TreeGrafter"/>
</dbReference>
<dbReference type="AlphaFoldDB" id="A0A1H1V8J0"/>
<accession>A0A1H1V8J0</accession>
<dbReference type="GO" id="GO:0071766">
    <property type="term" value="P:Actinobacterium-type cell wall biogenesis"/>
    <property type="evidence" value="ECO:0007669"/>
    <property type="project" value="UniProtKB-ARBA"/>
</dbReference>
<evidence type="ECO:0000259" key="5">
    <source>
        <dbReference type="Pfam" id="PF00501"/>
    </source>
</evidence>
<keyword evidence="2 7" id="KW-0436">Ligase</keyword>
<dbReference type="InterPro" id="IPR042099">
    <property type="entry name" value="ANL_N_sf"/>
</dbReference>
<keyword evidence="3" id="KW-0276">Fatty acid metabolism</keyword>
<protein>
    <submittedName>
        <fullName evidence="7">Fatty acid CoA ligase FadD32</fullName>
    </submittedName>
</protein>
<dbReference type="Gene3D" id="3.40.50.12780">
    <property type="entry name" value="N-terminal domain of ligase-like"/>
    <property type="match status" value="1"/>
</dbReference>
<dbReference type="NCBIfam" id="NF040633">
    <property type="entry name" value="FadD32_Coryne"/>
    <property type="match status" value="1"/>
</dbReference>
<dbReference type="Pfam" id="PF00501">
    <property type="entry name" value="AMP-binding"/>
    <property type="match status" value="1"/>
</dbReference>
<name>A0A1H1V8J0_9CORY</name>
<dbReference type="eggNOG" id="COG0318">
    <property type="taxonomic scope" value="Bacteria"/>
</dbReference>
<dbReference type="InterPro" id="IPR000873">
    <property type="entry name" value="AMP-dep_synth/lig_dom"/>
</dbReference>